<comment type="caution">
    <text evidence="5">The sequence shown here is derived from an EMBL/GenBank/DDBJ whole genome shotgun (WGS) entry which is preliminary data.</text>
</comment>
<dbReference type="PANTHER" id="PTHR30386">
    <property type="entry name" value="MEMBRANE FUSION SUBUNIT OF EMRAB-TOLC MULTIDRUG EFFLUX PUMP"/>
    <property type="match status" value="1"/>
</dbReference>
<feature type="coiled-coil region" evidence="1">
    <location>
        <begin position="199"/>
        <end position="226"/>
    </location>
</feature>
<reference evidence="5 6" key="1">
    <citation type="submission" date="2023-08" db="EMBL/GenBank/DDBJ databases">
        <title>Implementing the SeqCode for naming new Mesorhizobium species isolated from Vachellia karroo root nodules.</title>
        <authorList>
            <person name="Van Lill M."/>
        </authorList>
    </citation>
    <scope>NUCLEOTIDE SEQUENCE [LARGE SCALE GENOMIC DNA]</scope>
    <source>
        <strain evidence="5 6">VK2B</strain>
    </source>
</reference>
<dbReference type="Proteomes" id="UP001280156">
    <property type="component" value="Unassembled WGS sequence"/>
</dbReference>
<gene>
    <name evidence="5" type="ORF">RFM52_00575</name>
</gene>
<accession>A0ABU4Y9R4</accession>
<feature type="compositionally biased region" description="Low complexity" evidence="2">
    <location>
        <begin position="30"/>
        <end position="43"/>
    </location>
</feature>
<dbReference type="InterPro" id="IPR050739">
    <property type="entry name" value="MFP"/>
</dbReference>
<evidence type="ECO:0000259" key="4">
    <source>
        <dbReference type="Pfam" id="PF25917"/>
    </source>
</evidence>
<dbReference type="PANTHER" id="PTHR30386:SF24">
    <property type="entry name" value="MULTIDRUG RESISTANCE EFFLUX PUMP"/>
    <property type="match status" value="1"/>
</dbReference>
<dbReference type="SUPFAM" id="SSF111369">
    <property type="entry name" value="HlyD-like secretion proteins"/>
    <property type="match status" value="2"/>
</dbReference>
<keyword evidence="3" id="KW-0472">Membrane</keyword>
<keyword evidence="3" id="KW-1133">Transmembrane helix</keyword>
<dbReference type="Gene3D" id="2.40.50.100">
    <property type="match status" value="1"/>
</dbReference>
<dbReference type="Gene3D" id="2.40.30.170">
    <property type="match status" value="1"/>
</dbReference>
<evidence type="ECO:0000313" key="5">
    <source>
        <dbReference type="EMBL" id="MDX8483670.1"/>
    </source>
</evidence>
<keyword evidence="1" id="KW-0175">Coiled coil</keyword>
<dbReference type="InterPro" id="IPR058625">
    <property type="entry name" value="MdtA-like_BSH"/>
</dbReference>
<feature type="domain" description="Multidrug resistance protein MdtA-like barrel-sandwich hybrid" evidence="4">
    <location>
        <begin position="96"/>
        <end position="289"/>
    </location>
</feature>
<dbReference type="Pfam" id="PF25917">
    <property type="entry name" value="BSH_RND"/>
    <property type="match status" value="1"/>
</dbReference>
<dbReference type="Gene3D" id="1.10.287.470">
    <property type="entry name" value="Helix hairpin bin"/>
    <property type="match status" value="1"/>
</dbReference>
<protein>
    <submittedName>
        <fullName evidence="5">HlyD family secretion protein</fullName>
    </submittedName>
</protein>
<evidence type="ECO:0000256" key="3">
    <source>
        <dbReference type="SAM" id="Phobius"/>
    </source>
</evidence>
<feature type="region of interest" description="Disordered" evidence="2">
    <location>
        <begin position="1"/>
        <end position="44"/>
    </location>
</feature>
<evidence type="ECO:0000256" key="2">
    <source>
        <dbReference type="SAM" id="MobiDB-lite"/>
    </source>
</evidence>
<feature type="coiled-coil region" evidence="1">
    <location>
        <begin position="133"/>
        <end position="167"/>
    </location>
</feature>
<sequence length="397" mass="41691">MSSNAPATAEVRTFPNAKVQPSTEAPEIPVQPATPVAPPAAEAPAKKKRSVRSFLLPIIGLALLGAGSWYGYNYWTDGRFMISTDDAYVQADMSFVSPKISGYIDKVLVSENQQVKAGDPLFAIDNGDYRIAVAQAEAQIATLAKTLDRIDAQTKAAQASLSQAEAQKLADQAAADNAARAQDRAAQLLKTHVGTQAQLDDAQTALDQAKAALVGADAQIAAAQANIGVLEAQRAESASTLASLQLTRDKAQRDLSFTVLKAPYDGVVGNRSVEQGDLVSPGQKLAVVVPMDKLYIVGNFKETQLGRMVPGEKVRITVDAIDGQTFEGTVSSLAPASGAVFSLLPPENATGNFTKVVQRVPVRIDVPADVLKTGKLRAGLSVVVAVDSRTAPASTTN</sequence>
<evidence type="ECO:0000313" key="6">
    <source>
        <dbReference type="Proteomes" id="UP001280156"/>
    </source>
</evidence>
<keyword evidence="3" id="KW-0812">Transmembrane</keyword>
<name>A0ABU4Y9R4_9HYPH</name>
<evidence type="ECO:0000256" key="1">
    <source>
        <dbReference type="SAM" id="Coils"/>
    </source>
</evidence>
<dbReference type="EMBL" id="JAVIIV010000001">
    <property type="protein sequence ID" value="MDX8483670.1"/>
    <property type="molecule type" value="Genomic_DNA"/>
</dbReference>
<feature type="transmembrane region" description="Helical" evidence="3">
    <location>
        <begin position="54"/>
        <end position="72"/>
    </location>
</feature>
<dbReference type="RefSeq" id="WP_320293927.1">
    <property type="nucleotide sequence ID" value="NZ_JAVIIU010000002.1"/>
</dbReference>
<keyword evidence="6" id="KW-1185">Reference proteome</keyword>
<proteinExistence type="predicted"/>
<organism evidence="5 6">
    <name type="scientific">Mesorhizobium humile</name>
    <dbReference type="NCBI Taxonomy" id="3072313"/>
    <lineage>
        <taxon>Bacteria</taxon>
        <taxon>Pseudomonadati</taxon>
        <taxon>Pseudomonadota</taxon>
        <taxon>Alphaproteobacteria</taxon>
        <taxon>Hyphomicrobiales</taxon>
        <taxon>Phyllobacteriaceae</taxon>
        <taxon>Mesorhizobium</taxon>
    </lineage>
</organism>